<reference evidence="2" key="1">
    <citation type="journal article" date="2013" name="Nature">
        <title>Pan genome of the phytoplankton Emiliania underpins its global distribution.</title>
        <authorList>
            <person name="Read B.A."/>
            <person name="Kegel J."/>
            <person name="Klute M.J."/>
            <person name="Kuo A."/>
            <person name="Lefebvre S.C."/>
            <person name="Maumus F."/>
            <person name="Mayer C."/>
            <person name="Miller J."/>
            <person name="Monier A."/>
            <person name="Salamov A."/>
            <person name="Young J."/>
            <person name="Aguilar M."/>
            <person name="Claverie J.M."/>
            <person name="Frickenhaus S."/>
            <person name="Gonzalez K."/>
            <person name="Herman E.K."/>
            <person name="Lin Y.C."/>
            <person name="Napier J."/>
            <person name="Ogata H."/>
            <person name="Sarno A.F."/>
            <person name="Shmutz J."/>
            <person name="Schroeder D."/>
            <person name="de Vargas C."/>
            <person name="Verret F."/>
            <person name="von Dassow P."/>
            <person name="Valentin K."/>
            <person name="Van de Peer Y."/>
            <person name="Wheeler G."/>
            <person name="Dacks J.B."/>
            <person name="Delwiche C.F."/>
            <person name="Dyhrman S.T."/>
            <person name="Glockner G."/>
            <person name="John U."/>
            <person name="Richards T."/>
            <person name="Worden A.Z."/>
            <person name="Zhang X."/>
            <person name="Grigoriev I.V."/>
            <person name="Allen A.E."/>
            <person name="Bidle K."/>
            <person name="Borodovsky M."/>
            <person name="Bowler C."/>
            <person name="Brownlee C."/>
            <person name="Cock J.M."/>
            <person name="Elias M."/>
            <person name="Gladyshev V.N."/>
            <person name="Groth M."/>
            <person name="Guda C."/>
            <person name="Hadaegh A."/>
            <person name="Iglesias-Rodriguez M.D."/>
            <person name="Jenkins J."/>
            <person name="Jones B.M."/>
            <person name="Lawson T."/>
            <person name="Leese F."/>
            <person name="Lindquist E."/>
            <person name="Lobanov A."/>
            <person name="Lomsadze A."/>
            <person name="Malik S.B."/>
            <person name="Marsh M.E."/>
            <person name="Mackinder L."/>
            <person name="Mock T."/>
            <person name="Mueller-Roeber B."/>
            <person name="Pagarete A."/>
            <person name="Parker M."/>
            <person name="Probert I."/>
            <person name="Quesneville H."/>
            <person name="Raines C."/>
            <person name="Rensing S.A."/>
            <person name="Riano-Pachon D.M."/>
            <person name="Richier S."/>
            <person name="Rokitta S."/>
            <person name="Shiraiwa Y."/>
            <person name="Soanes D.M."/>
            <person name="van der Giezen M."/>
            <person name="Wahlund T.M."/>
            <person name="Williams B."/>
            <person name="Wilson W."/>
            <person name="Wolfe G."/>
            <person name="Wurch L.L."/>
        </authorList>
    </citation>
    <scope>NUCLEOTIDE SEQUENCE</scope>
</reference>
<sequence length="193" mass="20086">MRYTLGRNLCAEGPRRHLRKPAAHFTVASSVAAAFPSQYEATTECYTDIADESAGVRAVTVTSRPVLDIDPTALIAAPVDAAFDPAMCMPTAHFTVASSVAAASLAATTECYTDIADESAGVRAVTVTSRPVLDIDPTALIAAPVDAAFDPAMFYFFVGIAIVCDDFYAEAIDEVESDEGVGDIVAAPPSSTG</sequence>
<dbReference type="Proteomes" id="UP000013827">
    <property type="component" value="Unassembled WGS sequence"/>
</dbReference>
<dbReference type="PaxDb" id="2903-EOD16979"/>
<evidence type="ECO:0000313" key="1">
    <source>
        <dbReference type="EnsemblProtists" id="EOD16979"/>
    </source>
</evidence>
<accession>A0A0D3J0E4</accession>
<keyword evidence="2" id="KW-1185">Reference proteome</keyword>
<dbReference type="KEGG" id="ehx:EMIHUDRAFT_256062"/>
<proteinExistence type="predicted"/>
<dbReference type="HOGENOM" id="CLU_1411173_0_0_1"/>
<evidence type="ECO:0000313" key="2">
    <source>
        <dbReference type="Proteomes" id="UP000013827"/>
    </source>
</evidence>
<protein>
    <submittedName>
        <fullName evidence="1">Uncharacterized protein</fullName>
    </submittedName>
</protein>
<name>A0A0D3J0E4_EMIH1</name>
<reference evidence="1" key="2">
    <citation type="submission" date="2024-10" db="UniProtKB">
        <authorList>
            <consortium name="EnsemblProtists"/>
        </authorList>
    </citation>
    <scope>IDENTIFICATION</scope>
</reference>
<dbReference type="RefSeq" id="XP_005769408.1">
    <property type="nucleotide sequence ID" value="XM_005769351.1"/>
</dbReference>
<dbReference type="EnsemblProtists" id="EOD16979">
    <property type="protein sequence ID" value="EOD16979"/>
    <property type="gene ID" value="EMIHUDRAFT_256062"/>
</dbReference>
<dbReference type="AlphaFoldDB" id="A0A0D3J0E4"/>
<organism evidence="1 2">
    <name type="scientific">Emiliania huxleyi (strain CCMP1516)</name>
    <dbReference type="NCBI Taxonomy" id="280463"/>
    <lineage>
        <taxon>Eukaryota</taxon>
        <taxon>Haptista</taxon>
        <taxon>Haptophyta</taxon>
        <taxon>Prymnesiophyceae</taxon>
        <taxon>Isochrysidales</taxon>
        <taxon>Noelaerhabdaceae</taxon>
        <taxon>Emiliania</taxon>
    </lineage>
</organism>
<dbReference type="GeneID" id="17263129"/>